<name>A0A8S0V033_OLEEU</name>
<dbReference type="Gene3D" id="3.10.180.10">
    <property type="entry name" value="2,3-Dihydroxybiphenyl 1,2-Dioxygenase, domain 1"/>
    <property type="match status" value="1"/>
</dbReference>
<protein>
    <submittedName>
        <fullName evidence="2">Probable lactoylglutathione lyase, chloroplastic</fullName>
    </submittedName>
</protein>
<dbReference type="Pfam" id="PF00903">
    <property type="entry name" value="Glyoxalase"/>
    <property type="match status" value="1"/>
</dbReference>
<reference evidence="2 3" key="1">
    <citation type="submission" date="2019-12" db="EMBL/GenBank/DDBJ databases">
        <authorList>
            <person name="Alioto T."/>
            <person name="Alioto T."/>
            <person name="Gomez Garrido J."/>
        </authorList>
    </citation>
    <scope>NUCLEOTIDE SEQUENCE [LARGE SCALE GENOMIC DNA]</scope>
</reference>
<dbReference type="Gramene" id="OE9A043406T1">
    <property type="protein sequence ID" value="OE9A043406C1"/>
    <property type="gene ID" value="OE9A043406"/>
</dbReference>
<gene>
    <name evidence="2" type="ORF">OLEA9_A043406</name>
</gene>
<dbReference type="EMBL" id="CACTIH010009165">
    <property type="protein sequence ID" value="CAA3026566.1"/>
    <property type="molecule type" value="Genomic_DNA"/>
</dbReference>
<dbReference type="GO" id="GO:0004462">
    <property type="term" value="F:lactoylglutathione lyase activity"/>
    <property type="evidence" value="ECO:0007669"/>
    <property type="project" value="TreeGrafter"/>
</dbReference>
<dbReference type="PANTHER" id="PTHR46036:SF5">
    <property type="entry name" value="LACTOYLGLUTATHIONE LYASE"/>
    <property type="match status" value="1"/>
</dbReference>
<dbReference type="InterPro" id="IPR004360">
    <property type="entry name" value="Glyas_Fos-R_dOase_dom"/>
</dbReference>
<evidence type="ECO:0000313" key="2">
    <source>
        <dbReference type="EMBL" id="CAA3026566.1"/>
    </source>
</evidence>
<dbReference type="InterPro" id="IPR029068">
    <property type="entry name" value="Glyas_Bleomycin-R_OHBP_Dase"/>
</dbReference>
<dbReference type="AlphaFoldDB" id="A0A8S0V033"/>
<accession>A0A8S0V033</accession>
<dbReference type="PANTHER" id="PTHR46036">
    <property type="entry name" value="LACTOYLGLUTATHIONE LYASE"/>
    <property type="match status" value="1"/>
</dbReference>
<keyword evidence="2" id="KW-0456">Lyase</keyword>
<dbReference type="Proteomes" id="UP000594638">
    <property type="component" value="Unassembled WGS sequence"/>
</dbReference>
<evidence type="ECO:0000259" key="1">
    <source>
        <dbReference type="Pfam" id="PF00903"/>
    </source>
</evidence>
<dbReference type="GO" id="GO:0019243">
    <property type="term" value="P:methylglyoxal catabolic process to D-lactate via S-lactoyl-glutathione"/>
    <property type="evidence" value="ECO:0007669"/>
    <property type="project" value="TreeGrafter"/>
</dbReference>
<dbReference type="GO" id="GO:0005737">
    <property type="term" value="C:cytoplasm"/>
    <property type="evidence" value="ECO:0007669"/>
    <property type="project" value="TreeGrafter"/>
</dbReference>
<sequence length="200" mass="22971">MKAYFDGPYPTFYLMPQPIRDGLWDRFMDTYKFSIESKYGTVRDIQLEFDPDSWIDAVNGPSKGRVYGFCSRQPASLVLVHLLYLDVQYLHMMKSWLCKYNQMLAPGFTPTVLGVKLLRKLDIPEEKYTFLGYGPEDSHFVIELTYNYGINKYDIENGFGHFGIAVEDIPLSLLRFAAAYVQIICKLNSSIKSIMLAVGI</sequence>
<comment type="caution">
    <text evidence="2">The sequence shown here is derived from an EMBL/GenBank/DDBJ whole genome shotgun (WGS) entry which is preliminary data.</text>
</comment>
<dbReference type="SUPFAM" id="SSF54593">
    <property type="entry name" value="Glyoxalase/Bleomycin resistance protein/Dihydroxybiphenyl dioxygenase"/>
    <property type="match status" value="1"/>
</dbReference>
<feature type="domain" description="Glyoxalase/fosfomycin resistance/dioxygenase" evidence="1">
    <location>
        <begin position="112"/>
        <end position="184"/>
    </location>
</feature>
<organism evidence="2 3">
    <name type="scientific">Olea europaea subsp. europaea</name>
    <dbReference type="NCBI Taxonomy" id="158383"/>
    <lineage>
        <taxon>Eukaryota</taxon>
        <taxon>Viridiplantae</taxon>
        <taxon>Streptophyta</taxon>
        <taxon>Embryophyta</taxon>
        <taxon>Tracheophyta</taxon>
        <taxon>Spermatophyta</taxon>
        <taxon>Magnoliopsida</taxon>
        <taxon>eudicotyledons</taxon>
        <taxon>Gunneridae</taxon>
        <taxon>Pentapetalae</taxon>
        <taxon>asterids</taxon>
        <taxon>lamiids</taxon>
        <taxon>Lamiales</taxon>
        <taxon>Oleaceae</taxon>
        <taxon>Oleeae</taxon>
        <taxon>Olea</taxon>
    </lineage>
</organism>
<keyword evidence="3" id="KW-1185">Reference proteome</keyword>
<evidence type="ECO:0000313" key="3">
    <source>
        <dbReference type="Proteomes" id="UP000594638"/>
    </source>
</evidence>
<dbReference type="OrthoDB" id="16820at2759"/>
<proteinExistence type="predicted"/>